<comment type="miscellaneous">
    <text evidence="9">This enzyme catalyzes only one turnover and therefore is not strictly catalytic. According to one definition, an enzyme is a biocatalyst that acts repeatedly and over many reaction cycles.</text>
</comment>
<dbReference type="GO" id="GO:0003908">
    <property type="term" value="F:methylated-DNA-[protein]-cysteine S-methyltransferase activity"/>
    <property type="evidence" value="ECO:0007669"/>
    <property type="project" value="UniProtKB-UniRule"/>
</dbReference>
<evidence type="ECO:0000313" key="12">
    <source>
        <dbReference type="EMBL" id="RIW30206.1"/>
    </source>
</evidence>
<evidence type="ECO:0000313" key="13">
    <source>
        <dbReference type="Proteomes" id="UP000265801"/>
    </source>
</evidence>
<dbReference type="Gene3D" id="3.30.160.70">
    <property type="entry name" value="Methylated DNA-protein cysteine methyltransferase domain"/>
    <property type="match status" value="1"/>
</dbReference>
<dbReference type="OrthoDB" id="9802228at2"/>
<dbReference type="NCBIfam" id="TIGR00589">
    <property type="entry name" value="ogt"/>
    <property type="match status" value="1"/>
</dbReference>
<evidence type="ECO:0000256" key="2">
    <source>
        <dbReference type="ARBA" id="ARBA00008711"/>
    </source>
</evidence>
<keyword evidence="7 9" id="KW-0234">DNA repair</keyword>
<comment type="catalytic activity">
    <reaction evidence="8 9">
        <text>a 6-O-methyl-2'-deoxyguanosine in DNA + L-cysteinyl-[protein] = S-methyl-L-cysteinyl-[protein] + a 2'-deoxyguanosine in DNA</text>
        <dbReference type="Rhea" id="RHEA:24000"/>
        <dbReference type="Rhea" id="RHEA-COMP:10131"/>
        <dbReference type="Rhea" id="RHEA-COMP:10132"/>
        <dbReference type="Rhea" id="RHEA-COMP:11367"/>
        <dbReference type="Rhea" id="RHEA-COMP:11368"/>
        <dbReference type="ChEBI" id="CHEBI:29950"/>
        <dbReference type="ChEBI" id="CHEBI:82612"/>
        <dbReference type="ChEBI" id="CHEBI:85445"/>
        <dbReference type="ChEBI" id="CHEBI:85448"/>
        <dbReference type="EC" id="2.1.1.63"/>
    </reaction>
</comment>
<comment type="subcellular location">
    <subcellularLocation>
        <location evidence="9">Cytoplasm</location>
    </subcellularLocation>
</comment>
<reference evidence="12 13" key="1">
    <citation type="submission" date="2018-09" db="EMBL/GenBank/DDBJ databases">
        <title>Bacillus saliacetes sp. nov., isolated from Thai shrimp paste (Ka-pi).</title>
        <authorList>
            <person name="Daroonpunt R."/>
            <person name="Tanasupawat S."/>
            <person name="Yiamsombut S."/>
        </authorList>
    </citation>
    <scope>NUCLEOTIDE SEQUENCE [LARGE SCALE GENOMIC DNA]</scope>
    <source>
        <strain evidence="12 13">SKP7-4</strain>
    </source>
</reference>
<dbReference type="FunFam" id="1.10.10.10:FF:000214">
    <property type="entry name" value="Methylated-DNA--protein-cysteine methyltransferase"/>
    <property type="match status" value="1"/>
</dbReference>
<evidence type="ECO:0000256" key="5">
    <source>
        <dbReference type="ARBA" id="ARBA00022679"/>
    </source>
</evidence>
<dbReference type="PROSITE" id="PS00374">
    <property type="entry name" value="MGMT"/>
    <property type="match status" value="1"/>
</dbReference>
<evidence type="ECO:0000256" key="3">
    <source>
        <dbReference type="ARBA" id="ARBA00022490"/>
    </source>
</evidence>
<evidence type="ECO:0000259" key="10">
    <source>
        <dbReference type="Pfam" id="PF01035"/>
    </source>
</evidence>
<dbReference type="HAMAP" id="MF_00772">
    <property type="entry name" value="OGT"/>
    <property type="match status" value="1"/>
</dbReference>
<dbReference type="GO" id="GO:0032259">
    <property type="term" value="P:methylation"/>
    <property type="evidence" value="ECO:0007669"/>
    <property type="project" value="UniProtKB-KW"/>
</dbReference>
<keyword evidence="4 9" id="KW-0489">Methyltransferase</keyword>
<dbReference type="InterPro" id="IPR036631">
    <property type="entry name" value="MGMT_N_sf"/>
</dbReference>
<feature type="domain" description="Methylguanine DNA methyltransferase ribonuclease-like" evidence="11">
    <location>
        <begin position="4"/>
        <end position="60"/>
    </location>
</feature>
<comment type="function">
    <text evidence="9">Involved in the cellular defense against the biological effects of O6-methylguanine (O6-MeG) and O4-methylthymine (O4-MeT) in DNA. Repairs the methylated nucleobase in DNA by stoichiometrically transferring the methyl group to a cysteine residue in the enzyme. This is a suicide reaction: the enzyme is irreversibly inactivated.</text>
</comment>
<evidence type="ECO:0000256" key="1">
    <source>
        <dbReference type="ARBA" id="ARBA00001286"/>
    </source>
</evidence>
<feature type="domain" description="Methylated-DNA-[protein]-cysteine S-methyltransferase DNA binding" evidence="10">
    <location>
        <begin position="65"/>
        <end position="145"/>
    </location>
</feature>
<gene>
    <name evidence="12" type="ORF">D3H55_17125</name>
</gene>
<keyword evidence="5 9" id="KW-0808">Transferase</keyword>
<dbReference type="InterPro" id="IPR023546">
    <property type="entry name" value="MGMT"/>
</dbReference>
<dbReference type="EMBL" id="QXIR01000027">
    <property type="protein sequence ID" value="RIW30206.1"/>
    <property type="molecule type" value="Genomic_DNA"/>
</dbReference>
<evidence type="ECO:0000256" key="4">
    <source>
        <dbReference type="ARBA" id="ARBA00022603"/>
    </source>
</evidence>
<dbReference type="AlphaFoldDB" id="A0A3A1QSD0"/>
<organism evidence="12 13">
    <name type="scientific">Bacillus salacetis</name>
    <dbReference type="NCBI Taxonomy" id="2315464"/>
    <lineage>
        <taxon>Bacteria</taxon>
        <taxon>Bacillati</taxon>
        <taxon>Bacillota</taxon>
        <taxon>Bacilli</taxon>
        <taxon>Bacillales</taxon>
        <taxon>Bacillaceae</taxon>
        <taxon>Bacillus</taxon>
    </lineage>
</organism>
<evidence type="ECO:0000256" key="8">
    <source>
        <dbReference type="ARBA" id="ARBA00049348"/>
    </source>
</evidence>
<dbReference type="Gene3D" id="1.10.10.10">
    <property type="entry name" value="Winged helix-like DNA-binding domain superfamily/Winged helix DNA-binding domain"/>
    <property type="match status" value="1"/>
</dbReference>
<dbReference type="SUPFAM" id="SSF46767">
    <property type="entry name" value="Methylated DNA-protein cysteine methyltransferase, C-terminal domain"/>
    <property type="match status" value="1"/>
</dbReference>
<dbReference type="PANTHER" id="PTHR10815:SF5">
    <property type="entry name" value="METHYLATED-DNA--PROTEIN-CYSTEINE METHYLTRANSFERASE"/>
    <property type="match status" value="1"/>
</dbReference>
<dbReference type="CDD" id="cd06445">
    <property type="entry name" value="ATase"/>
    <property type="match status" value="1"/>
</dbReference>
<dbReference type="EC" id="2.1.1.63" evidence="9"/>
<protein>
    <recommendedName>
        <fullName evidence="9">Methylated-DNA--protein-cysteine methyltransferase</fullName>
        <ecNumber evidence="9">2.1.1.63</ecNumber>
    </recommendedName>
    <alternativeName>
        <fullName evidence="9">6-O-methylguanine-DNA methyltransferase</fullName>
        <shortName evidence="9">MGMT</shortName>
    </alternativeName>
    <alternativeName>
        <fullName evidence="9">O-6-methylguanine-DNA-alkyltransferase</fullName>
    </alternativeName>
</protein>
<proteinExistence type="inferred from homology"/>
<feature type="active site" description="Nucleophile; methyl group acceptor" evidence="9">
    <location>
        <position position="116"/>
    </location>
</feature>
<dbReference type="InterPro" id="IPR014048">
    <property type="entry name" value="MethylDNA_cys_MeTrfase_DNA-bd"/>
</dbReference>
<evidence type="ECO:0000259" key="11">
    <source>
        <dbReference type="Pfam" id="PF02870"/>
    </source>
</evidence>
<keyword evidence="3 9" id="KW-0963">Cytoplasm</keyword>
<dbReference type="InterPro" id="IPR001497">
    <property type="entry name" value="MethylDNA_cys_MeTrfase_AS"/>
</dbReference>
<dbReference type="InterPro" id="IPR008332">
    <property type="entry name" value="MethylG_MeTrfase_N"/>
</dbReference>
<accession>A0A3A1QSD0</accession>
<comment type="catalytic activity">
    <reaction evidence="1 9">
        <text>a 4-O-methyl-thymidine in DNA + L-cysteinyl-[protein] = a thymidine in DNA + S-methyl-L-cysteinyl-[protein]</text>
        <dbReference type="Rhea" id="RHEA:53428"/>
        <dbReference type="Rhea" id="RHEA-COMP:10131"/>
        <dbReference type="Rhea" id="RHEA-COMP:10132"/>
        <dbReference type="Rhea" id="RHEA-COMP:13555"/>
        <dbReference type="Rhea" id="RHEA-COMP:13556"/>
        <dbReference type="ChEBI" id="CHEBI:29950"/>
        <dbReference type="ChEBI" id="CHEBI:82612"/>
        <dbReference type="ChEBI" id="CHEBI:137386"/>
        <dbReference type="ChEBI" id="CHEBI:137387"/>
        <dbReference type="EC" id="2.1.1.63"/>
    </reaction>
</comment>
<dbReference type="InterPro" id="IPR036217">
    <property type="entry name" value="MethylDNA_cys_MeTrfase_DNAb"/>
</dbReference>
<evidence type="ECO:0000256" key="6">
    <source>
        <dbReference type="ARBA" id="ARBA00022763"/>
    </source>
</evidence>
<dbReference type="Pfam" id="PF02870">
    <property type="entry name" value="Methyltransf_1N"/>
    <property type="match status" value="1"/>
</dbReference>
<sequence length="148" mass="16328">MVVTSPVGNLKITAEEGFLTKVEFVTAPESTSENTLLQKAAAQMEEYFRGNREKFDLPIKTKGTPFQESVWEALKDIPYGSTCSYKQIAEKINNPKAVRAIGQANKSNSLPIIIPCHRVIGKNQSLTGYAGSQVDKKEILLKVEKAVQ</sequence>
<name>A0A3A1QSD0_9BACI</name>
<dbReference type="GO" id="GO:0005737">
    <property type="term" value="C:cytoplasm"/>
    <property type="evidence" value="ECO:0007669"/>
    <property type="project" value="UniProtKB-SubCell"/>
</dbReference>
<comment type="caution">
    <text evidence="12">The sequence shown here is derived from an EMBL/GenBank/DDBJ whole genome shotgun (WGS) entry which is preliminary data.</text>
</comment>
<keyword evidence="13" id="KW-1185">Reference proteome</keyword>
<dbReference type="InterPro" id="IPR036388">
    <property type="entry name" value="WH-like_DNA-bd_sf"/>
</dbReference>
<dbReference type="Pfam" id="PF01035">
    <property type="entry name" value="DNA_binding_1"/>
    <property type="match status" value="1"/>
</dbReference>
<keyword evidence="6 9" id="KW-0227">DNA damage</keyword>
<dbReference type="Proteomes" id="UP000265801">
    <property type="component" value="Unassembled WGS sequence"/>
</dbReference>
<dbReference type="PANTHER" id="PTHR10815">
    <property type="entry name" value="METHYLATED-DNA--PROTEIN-CYSTEINE METHYLTRANSFERASE"/>
    <property type="match status" value="1"/>
</dbReference>
<evidence type="ECO:0000256" key="7">
    <source>
        <dbReference type="ARBA" id="ARBA00023204"/>
    </source>
</evidence>
<evidence type="ECO:0000256" key="9">
    <source>
        <dbReference type="HAMAP-Rule" id="MF_00772"/>
    </source>
</evidence>
<dbReference type="SUPFAM" id="SSF53155">
    <property type="entry name" value="Methylated DNA-protein cysteine methyltransferase domain"/>
    <property type="match status" value="1"/>
</dbReference>
<dbReference type="GO" id="GO:0006307">
    <property type="term" value="P:DNA alkylation repair"/>
    <property type="evidence" value="ECO:0007669"/>
    <property type="project" value="UniProtKB-UniRule"/>
</dbReference>
<comment type="similarity">
    <text evidence="2 9">Belongs to the MGMT family.</text>
</comment>